<feature type="domain" description="PAS" evidence="12">
    <location>
        <begin position="262"/>
        <end position="339"/>
    </location>
</feature>
<gene>
    <name evidence="13" type="ORF">DES51_10827</name>
</gene>
<dbReference type="PROSITE" id="PS50109">
    <property type="entry name" value="HIS_KIN"/>
    <property type="match status" value="1"/>
</dbReference>
<keyword evidence="7" id="KW-0902">Two-component regulatory system</keyword>
<sequence>MNQTENIQRAQVPEDWAAARLTLMDEMGLAACYLLLDDGLPLLAASQRLKKLWQLTSDAVKLKQLLTEEAYDKLMHSLLQLSGEQSQCSELLSLKIKGLTDWQQVDMTVTNQTVNGKTVLSAVFHDMNILCHKQAASDAEIMTRIGQIEWLMSEYAGNVYISDMDNYELLYVNEKSCETLNRPKEKLIGKKCYEAIQGRSAPCPFCTNHLLKKDETYAWEFYNPSLDRTFMIKDRMLEWEGRRARIELSHDMLSTEYKLAKKDQEREAIIKTIPGGLLRIDARDYDTVLWYSDELLKLIGYTGEQFKTELDSKCSYIHPEDMDRVYKSAKALNKTGQNAVLQTRIITRSKEERMLTMTLCYISGEDSWDRIPSIYSVGIDITEEHLEQERQRKALEDAYNTAKVANEAKTNFLSSMSHDIRTPMNAIVGMTVIAQANLNQPQRVADCLNKIDVSSRHLLNLINEVLDMSKIESGKIDLMLENIKLPELLQNVTDMCKPLLVQKNLDFQITVGHLLHENVVADGDRLQQILMNLLSNAIKYTQEGGTIRLAIEEHESMIDGRERYEFVISDNGIGMSADFIPHIFEPFSRAEDTRISKTQGTGLGMTITENIIHMMNGTIEVKSELGKGSEFTVSLPLQVCHDAQEQATELINQTVLIVDDDQAVCESAALLLEELGMQTRSALSGAAALAELDRISFSRKPVFAVLLDWKMPDMDGLETLKQIRLKAGNKVAVIIMSAYDFSGAEEVFIKAGADAFITKPLFKSKLLHILKLYCMSSKHKTANAFIEEKHTDLQGKRILLVEDNQLNREIAMEILNMQGLCVETAVNGKEAVEMFKQSTVGKYDAILMDIQMPVMNGYEATEAIRAFKREDANTIPIFALTANAFITDIVKAQNAGMNGHIAKPIDVEILIKTLQKWIV</sequence>
<keyword evidence="4 9" id="KW-0597">Phosphoprotein</keyword>
<dbReference type="Pfam" id="PF00072">
    <property type="entry name" value="Response_reg"/>
    <property type="match status" value="2"/>
</dbReference>
<dbReference type="SMART" id="SM00387">
    <property type="entry name" value="HATPase_c"/>
    <property type="match status" value="1"/>
</dbReference>
<dbReference type="GO" id="GO:0009927">
    <property type="term" value="F:histidine phosphotransfer kinase activity"/>
    <property type="evidence" value="ECO:0007669"/>
    <property type="project" value="TreeGrafter"/>
</dbReference>
<dbReference type="InterPro" id="IPR000014">
    <property type="entry name" value="PAS"/>
</dbReference>
<feature type="modified residue" description="4-aspartylphosphate" evidence="9">
    <location>
        <position position="708"/>
    </location>
</feature>
<dbReference type="InterPro" id="IPR036890">
    <property type="entry name" value="HATPase_C_sf"/>
</dbReference>
<dbReference type="EC" id="2.7.13.3" evidence="3"/>
<dbReference type="InterPro" id="IPR001789">
    <property type="entry name" value="Sig_transdc_resp-reg_receiver"/>
</dbReference>
<dbReference type="GO" id="GO:0000155">
    <property type="term" value="F:phosphorelay sensor kinase activity"/>
    <property type="evidence" value="ECO:0007669"/>
    <property type="project" value="InterPro"/>
</dbReference>
<dbReference type="InterPro" id="IPR004358">
    <property type="entry name" value="Sig_transdc_His_kin-like_C"/>
</dbReference>
<name>A0A318KNM8_9FIRM</name>
<dbReference type="Pfam" id="PF08447">
    <property type="entry name" value="PAS_3"/>
    <property type="match status" value="1"/>
</dbReference>
<evidence type="ECO:0000256" key="7">
    <source>
        <dbReference type="ARBA" id="ARBA00023012"/>
    </source>
</evidence>
<dbReference type="InterPro" id="IPR005467">
    <property type="entry name" value="His_kinase_dom"/>
</dbReference>
<evidence type="ECO:0000256" key="1">
    <source>
        <dbReference type="ARBA" id="ARBA00000085"/>
    </source>
</evidence>
<feature type="domain" description="Response regulatory" evidence="11">
    <location>
        <begin position="797"/>
        <end position="918"/>
    </location>
</feature>
<keyword evidence="14" id="KW-1185">Reference proteome</keyword>
<dbReference type="GO" id="GO:0005886">
    <property type="term" value="C:plasma membrane"/>
    <property type="evidence" value="ECO:0007669"/>
    <property type="project" value="TreeGrafter"/>
</dbReference>
<accession>A0A318KNM8</accession>
<dbReference type="SUPFAM" id="SSF47384">
    <property type="entry name" value="Homodimeric domain of signal transducing histidine kinase"/>
    <property type="match status" value="1"/>
</dbReference>
<evidence type="ECO:0000256" key="5">
    <source>
        <dbReference type="ARBA" id="ARBA00022679"/>
    </source>
</evidence>
<dbReference type="InterPro" id="IPR011006">
    <property type="entry name" value="CheY-like_superfamily"/>
</dbReference>
<dbReference type="PROSITE" id="PS50112">
    <property type="entry name" value="PAS"/>
    <property type="match status" value="1"/>
</dbReference>
<dbReference type="Proteomes" id="UP000247612">
    <property type="component" value="Unassembled WGS sequence"/>
</dbReference>
<evidence type="ECO:0000259" key="12">
    <source>
        <dbReference type="PROSITE" id="PS50112"/>
    </source>
</evidence>
<evidence type="ECO:0000256" key="9">
    <source>
        <dbReference type="PROSITE-ProRule" id="PRU00169"/>
    </source>
</evidence>
<dbReference type="SMART" id="SM00448">
    <property type="entry name" value="REC"/>
    <property type="match status" value="2"/>
</dbReference>
<dbReference type="Gene3D" id="3.30.565.10">
    <property type="entry name" value="Histidine kinase-like ATPase, C-terminal domain"/>
    <property type="match status" value="1"/>
</dbReference>
<protein>
    <recommendedName>
        <fullName evidence="8">Circadian input-output histidine kinase CikA</fullName>
        <ecNumber evidence="3">2.7.13.3</ecNumber>
    </recommendedName>
</protein>
<reference evidence="13 14" key="1">
    <citation type="submission" date="2018-05" db="EMBL/GenBank/DDBJ databases">
        <title>Genomic Encyclopedia of Type Strains, Phase IV (KMG-IV): sequencing the most valuable type-strain genomes for metagenomic binning, comparative biology and taxonomic classification.</title>
        <authorList>
            <person name="Goeker M."/>
        </authorList>
    </citation>
    <scope>NUCLEOTIDE SEQUENCE [LARGE SCALE GENOMIC DNA]</scope>
    <source>
        <strain evidence="13 14">JC118</strain>
    </source>
</reference>
<dbReference type="SUPFAM" id="SSF52172">
    <property type="entry name" value="CheY-like"/>
    <property type="match status" value="2"/>
</dbReference>
<dbReference type="FunFam" id="3.30.565.10:FF:000010">
    <property type="entry name" value="Sensor histidine kinase RcsC"/>
    <property type="match status" value="1"/>
</dbReference>
<comment type="catalytic activity">
    <reaction evidence="1">
        <text>ATP + protein L-histidine = ADP + protein N-phospho-L-histidine.</text>
        <dbReference type="EC" id="2.7.13.3"/>
    </reaction>
</comment>
<evidence type="ECO:0000256" key="3">
    <source>
        <dbReference type="ARBA" id="ARBA00012438"/>
    </source>
</evidence>
<dbReference type="CDD" id="cd17546">
    <property type="entry name" value="REC_hyHK_CKI1_RcsC-like"/>
    <property type="match status" value="2"/>
</dbReference>
<organism evidence="13 14">
    <name type="scientific">Dielma fastidiosa</name>
    <dbReference type="NCBI Taxonomy" id="1034346"/>
    <lineage>
        <taxon>Bacteria</taxon>
        <taxon>Bacillati</taxon>
        <taxon>Bacillota</taxon>
        <taxon>Erysipelotrichia</taxon>
        <taxon>Erysipelotrichales</taxon>
        <taxon>Erysipelotrichaceae</taxon>
        <taxon>Dielma</taxon>
    </lineage>
</organism>
<keyword evidence="6 13" id="KW-0418">Kinase</keyword>
<proteinExistence type="inferred from homology"/>
<keyword evidence="5" id="KW-0808">Transferase</keyword>
<dbReference type="STRING" id="1034346.GCA_000313565_00569"/>
<dbReference type="InterPro" id="IPR003661">
    <property type="entry name" value="HisK_dim/P_dom"/>
</dbReference>
<dbReference type="PROSITE" id="PS50110">
    <property type="entry name" value="RESPONSE_REGULATORY"/>
    <property type="match status" value="2"/>
</dbReference>
<dbReference type="Pfam" id="PF00512">
    <property type="entry name" value="HisKA"/>
    <property type="match status" value="1"/>
</dbReference>
<dbReference type="CDD" id="cd00082">
    <property type="entry name" value="HisKA"/>
    <property type="match status" value="1"/>
</dbReference>
<dbReference type="InterPro" id="IPR036097">
    <property type="entry name" value="HisK_dim/P_sf"/>
</dbReference>
<dbReference type="CDD" id="cd16922">
    <property type="entry name" value="HATPase_EvgS-ArcB-TorS-like"/>
    <property type="match status" value="1"/>
</dbReference>
<dbReference type="EMBL" id="QJKH01000008">
    <property type="protein sequence ID" value="PXX78102.1"/>
    <property type="molecule type" value="Genomic_DNA"/>
</dbReference>
<dbReference type="RefSeq" id="WP_022936873.1">
    <property type="nucleotide sequence ID" value="NZ_CABKRQ010000001.1"/>
</dbReference>
<comment type="caution">
    <text evidence="13">The sequence shown here is derived from an EMBL/GenBank/DDBJ whole genome shotgun (WGS) entry which is preliminary data.</text>
</comment>
<dbReference type="PANTHER" id="PTHR43047">
    <property type="entry name" value="TWO-COMPONENT HISTIDINE PROTEIN KINASE"/>
    <property type="match status" value="1"/>
</dbReference>
<evidence type="ECO:0000256" key="6">
    <source>
        <dbReference type="ARBA" id="ARBA00022777"/>
    </source>
</evidence>
<evidence type="ECO:0000256" key="2">
    <source>
        <dbReference type="ARBA" id="ARBA00006402"/>
    </source>
</evidence>
<evidence type="ECO:0000313" key="13">
    <source>
        <dbReference type="EMBL" id="PXX78102.1"/>
    </source>
</evidence>
<dbReference type="InterPro" id="IPR035965">
    <property type="entry name" value="PAS-like_dom_sf"/>
</dbReference>
<dbReference type="Gene3D" id="3.30.450.20">
    <property type="entry name" value="PAS domain"/>
    <property type="match status" value="1"/>
</dbReference>
<dbReference type="Gene3D" id="3.40.50.2300">
    <property type="match status" value="2"/>
</dbReference>
<dbReference type="SUPFAM" id="SSF55874">
    <property type="entry name" value="ATPase domain of HSP90 chaperone/DNA topoisomerase II/histidine kinase"/>
    <property type="match status" value="1"/>
</dbReference>
<comment type="similarity">
    <text evidence="2">In the N-terminal section; belongs to the phytochrome family.</text>
</comment>
<dbReference type="InterPro" id="IPR003594">
    <property type="entry name" value="HATPase_dom"/>
</dbReference>
<feature type="domain" description="Histidine kinase" evidence="10">
    <location>
        <begin position="415"/>
        <end position="639"/>
    </location>
</feature>
<dbReference type="SUPFAM" id="SSF55785">
    <property type="entry name" value="PYP-like sensor domain (PAS domain)"/>
    <property type="match status" value="1"/>
</dbReference>
<dbReference type="PANTHER" id="PTHR43047:SF72">
    <property type="entry name" value="OSMOSENSING HISTIDINE PROTEIN KINASE SLN1"/>
    <property type="match status" value="1"/>
</dbReference>
<dbReference type="PRINTS" id="PR00344">
    <property type="entry name" value="BCTRLSENSOR"/>
</dbReference>
<evidence type="ECO:0000313" key="14">
    <source>
        <dbReference type="Proteomes" id="UP000247612"/>
    </source>
</evidence>
<dbReference type="Pfam" id="PF13426">
    <property type="entry name" value="PAS_9"/>
    <property type="match status" value="1"/>
</dbReference>
<dbReference type="InterPro" id="IPR013655">
    <property type="entry name" value="PAS_fold_3"/>
</dbReference>
<evidence type="ECO:0000259" key="10">
    <source>
        <dbReference type="PROSITE" id="PS50109"/>
    </source>
</evidence>
<dbReference type="Gene3D" id="1.10.287.130">
    <property type="match status" value="1"/>
</dbReference>
<dbReference type="SMART" id="SM00388">
    <property type="entry name" value="HisKA"/>
    <property type="match status" value="1"/>
</dbReference>
<dbReference type="CDD" id="cd00130">
    <property type="entry name" value="PAS"/>
    <property type="match status" value="1"/>
</dbReference>
<dbReference type="AlphaFoldDB" id="A0A318KNM8"/>
<feature type="modified residue" description="4-aspartylphosphate" evidence="9">
    <location>
        <position position="849"/>
    </location>
</feature>
<dbReference type="Pfam" id="PF02518">
    <property type="entry name" value="HATPase_c"/>
    <property type="match status" value="1"/>
</dbReference>
<feature type="domain" description="Response regulatory" evidence="11">
    <location>
        <begin position="654"/>
        <end position="774"/>
    </location>
</feature>
<evidence type="ECO:0000259" key="11">
    <source>
        <dbReference type="PROSITE" id="PS50110"/>
    </source>
</evidence>
<evidence type="ECO:0000256" key="4">
    <source>
        <dbReference type="ARBA" id="ARBA00022553"/>
    </source>
</evidence>
<evidence type="ECO:0000256" key="8">
    <source>
        <dbReference type="ARBA" id="ARBA00074306"/>
    </source>
</evidence>